<sequence length="234" mass="26012">MMQMECGMRLTDNPFSHSPTTADHRQLPQQPSSFSCPTHIMALPHPLCRSPPSPSLISLNTIIQTDTCTQPGRFSEENIDVNLPSLIAVLKSVGDGECWNKHGSLLDYLFDTYRILKLWGAPDADILFDNTVGMMKFSGNSYSTGLRPGDGKPRLWMNSISRMGAVHTLIMWEEQICSIEQSQSANINSQDEEIELEGVCNASKKGLDWSEEVLQMSEEKNPFVGEPHVVSGQI</sequence>
<gene>
    <name evidence="1" type="ORF">Tci_009843</name>
</gene>
<reference evidence="1" key="1">
    <citation type="journal article" date="2019" name="Sci. Rep.">
        <title>Draft genome of Tanacetum cinerariifolium, the natural source of mosquito coil.</title>
        <authorList>
            <person name="Yamashiro T."/>
            <person name="Shiraishi A."/>
            <person name="Satake H."/>
            <person name="Nakayama K."/>
        </authorList>
    </citation>
    <scope>NUCLEOTIDE SEQUENCE</scope>
</reference>
<name>A0A6L2JPP8_TANCI</name>
<evidence type="ECO:0000313" key="1">
    <source>
        <dbReference type="EMBL" id="GEU37865.1"/>
    </source>
</evidence>
<comment type="caution">
    <text evidence="1">The sequence shown here is derived from an EMBL/GenBank/DDBJ whole genome shotgun (WGS) entry which is preliminary data.</text>
</comment>
<dbReference type="PANTHER" id="PTHR37391">
    <property type="entry name" value="E3 UBIQUITIN-PROTEIN LIGASE"/>
    <property type="match status" value="1"/>
</dbReference>
<proteinExistence type="predicted"/>
<protein>
    <submittedName>
        <fullName evidence="1">Uncharacterized protein</fullName>
    </submittedName>
</protein>
<accession>A0A6L2JPP8</accession>
<dbReference type="PANTHER" id="PTHR37391:SF2">
    <property type="entry name" value="E3 UBIQUITIN-PROTEIN LIGASE"/>
    <property type="match status" value="1"/>
</dbReference>
<organism evidence="1">
    <name type="scientific">Tanacetum cinerariifolium</name>
    <name type="common">Dalmatian daisy</name>
    <name type="synonym">Chrysanthemum cinerariifolium</name>
    <dbReference type="NCBI Taxonomy" id="118510"/>
    <lineage>
        <taxon>Eukaryota</taxon>
        <taxon>Viridiplantae</taxon>
        <taxon>Streptophyta</taxon>
        <taxon>Embryophyta</taxon>
        <taxon>Tracheophyta</taxon>
        <taxon>Spermatophyta</taxon>
        <taxon>Magnoliopsida</taxon>
        <taxon>eudicotyledons</taxon>
        <taxon>Gunneridae</taxon>
        <taxon>Pentapetalae</taxon>
        <taxon>asterids</taxon>
        <taxon>campanulids</taxon>
        <taxon>Asterales</taxon>
        <taxon>Asteraceae</taxon>
        <taxon>Asteroideae</taxon>
        <taxon>Anthemideae</taxon>
        <taxon>Anthemidinae</taxon>
        <taxon>Tanacetum</taxon>
    </lineage>
</organism>
<dbReference type="EMBL" id="BKCJ010000982">
    <property type="protein sequence ID" value="GEU37865.1"/>
    <property type="molecule type" value="Genomic_DNA"/>
</dbReference>
<dbReference type="AlphaFoldDB" id="A0A6L2JPP8"/>